<organism evidence="2 3">
    <name type="scientific">Paspalum notatum var. saurae</name>
    <dbReference type="NCBI Taxonomy" id="547442"/>
    <lineage>
        <taxon>Eukaryota</taxon>
        <taxon>Viridiplantae</taxon>
        <taxon>Streptophyta</taxon>
        <taxon>Embryophyta</taxon>
        <taxon>Tracheophyta</taxon>
        <taxon>Spermatophyta</taxon>
        <taxon>Magnoliopsida</taxon>
        <taxon>Liliopsida</taxon>
        <taxon>Poales</taxon>
        <taxon>Poaceae</taxon>
        <taxon>PACMAD clade</taxon>
        <taxon>Panicoideae</taxon>
        <taxon>Andropogonodae</taxon>
        <taxon>Paspaleae</taxon>
        <taxon>Paspalinae</taxon>
        <taxon>Paspalum</taxon>
    </lineage>
</organism>
<keyword evidence="3" id="KW-1185">Reference proteome</keyword>
<feature type="compositionally biased region" description="Low complexity" evidence="1">
    <location>
        <begin position="68"/>
        <end position="84"/>
    </location>
</feature>
<dbReference type="AlphaFoldDB" id="A0AAQ3WJR7"/>
<feature type="compositionally biased region" description="Basic and acidic residues" evidence="1">
    <location>
        <begin position="115"/>
        <end position="136"/>
    </location>
</feature>
<reference evidence="2 3" key="1">
    <citation type="submission" date="2024-02" db="EMBL/GenBank/DDBJ databases">
        <title>High-quality chromosome-scale genome assembly of Pensacola bahiagrass (Paspalum notatum Flugge var. saurae).</title>
        <authorList>
            <person name="Vega J.M."/>
            <person name="Podio M."/>
            <person name="Orjuela J."/>
            <person name="Siena L.A."/>
            <person name="Pessino S.C."/>
            <person name="Combes M.C."/>
            <person name="Mariac C."/>
            <person name="Albertini E."/>
            <person name="Pupilli F."/>
            <person name="Ortiz J.P.A."/>
            <person name="Leblanc O."/>
        </authorList>
    </citation>
    <scope>NUCLEOTIDE SEQUENCE [LARGE SCALE GENOMIC DNA]</scope>
    <source>
        <strain evidence="2">R1</strain>
        <tissue evidence="2">Leaf</tissue>
    </source>
</reference>
<evidence type="ECO:0000313" key="2">
    <source>
        <dbReference type="EMBL" id="WVZ63881.1"/>
    </source>
</evidence>
<evidence type="ECO:0000313" key="3">
    <source>
        <dbReference type="Proteomes" id="UP001341281"/>
    </source>
</evidence>
<evidence type="ECO:0000256" key="1">
    <source>
        <dbReference type="SAM" id="MobiDB-lite"/>
    </source>
</evidence>
<name>A0AAQ3WJR7_PASNO</name>
<gene>
    <name evidence="2" type="ORF">U9M48_013475</name>
</gene>
<feature type="non-terminal residue" evidence="2">
    <location>
        <position position="1"/>
    </location>
</feature>
<feature type="compositionally biased region" description="Low complexity" evidence="1">
    <location>
        <begin position="38"/>
        <end position="60"/>
    </location>
</feature>
<accession>A0AAQ3WJR7</accession>
<protein>
    <submittedName>
        <fullName evidence="2">Uncharacterized protein</fullName>
    </submittedName>
</protein>
<sequence length="177" mass="19211">QSLRQRGKTSPETTDRGYELCSRGPVTRGFDALDNLVSASSRSSSYPSAPPQQSATSAPAPSAPNSPPSTAASATPTMADSSTADLAKMIENLATTVTSLQASVKDKSSSSSGDSRGHDGQHLQDRPSRFQKLDFPRYDGKSDPLVFINRYESYFHQQRIMEEEKVWMASYNLEEGA</sequence>
<feature type="region of interest" description="Disordered" evidence="1">
    <location>
        <begin position="1"/>
        <end position="86"/>
    </location>
</feature>
<proteinExistence type="predicted"/>
<dbReference type="EMBL" id="CP144747">
    <property type="protein sequence ID" value="WVZ63881.1"/>
    <property type="molecule type" value="Genomic_DNA"/>
</dbReference>
<feature type="region of interest" description="Disordered" evidence="1">
    <location>
        <begin position="99"/>
        <end position="136"/>
    </location>
</feature>
<dbReference type="Proteomes" id="UP001341281">
    <property type="component" value="Chromosome 03"/>
</dbReference>
<feature type="compositionally biased region" description="Polar residues" evidence="1">
    <location>
        <begin position="1"/>
        <end position="12"/>
    </location>
</feature>